<name>A0A1Q8VYN0_9ACTO</name>
<evidence type="ECO:0000256" key="4">
    <source>
        <dbReference type="SAM" id="Coils"/>
    </source>
</evidence>
<dbReference type="SUPFAM" id="SSF52540">
    <property type="entry name" value="P-loop containing nucleoside triphosphate hydrolases"/>
    <property type="match status" value="1"/>
</dbReference>
<evidence type="ECO:0000256" key="3">
    <source>
        <dbReference type="ARBA" id="ARBA00023236"/>
    </source>
</evidence>
<feature type="coiled-coil region" evidence="4">
    <location>
        <begin position="484"/>
        <end position="511"/>
    </location>
</feature>
<accession>A0A1Q8VYN0</accession>
<keyword evidence="4" id="KW-0175">Coiled coil</keyword>
<proteinExistence type="predicted"/>
<dbReference type="GO" id="GO:0009432">
    <property type="term" value="P:SOS response"/>
    <property type="evidence" value="ECO:0007669"/>
    <property type="project" value="UniProtKB-KW"/>
</dbReference>
<gene>
    <name evidence="6" type="ORF">BKH27_05945</name>
</gene>
<keyword evidence="2" id="KW-0234">DNA repair</keyword>
<dbReference type="CDD" id="cd00267">
    <property type="entry name" value="ABC_ATPase"/>
    <property type="match status" value="1"/>
</dbReference>
<dbReference type="GO" id="GO:0000731">
    <property type="term" value="P:DNA synthesis involved in DNA repair"/>
    <property type="evidence" value="ECO:0007669"/>
    <property type="project" value="TreeGrafter"/>
</dbReference>
<dbReference type="PANTHER" id="PTHR32182">
    <property type="entry name" value="DNA REPLICATION AND REPAIR PROTEIN RECF"/>
    <property type="match status" value="1"/>
</dbReference>
<feature type="domain" description="Protein CR006 P-loop" evidence="5">
    <location>
        <begin position="376"/>
        <end position="720"/>
    </location>
</feature>
<dbReference type="GO" id="GO:0006302">
    <property type="term" value="P:double-strand break repair"/>
    <property type="evidence" value="ECO:0007669"/>
    <property type="project" value="TreeGrafter"/>
</dbReference>
<dbReference type="Pfam" id="PF13166">
    <property type="entry name" value="AAA_13"/>
    <property type="match status" value="1"/>
</dbReference>
<dbReference type="InterPro" id="IPR026866">
    <property type="entry name" value="CR006_AAA"/>
</dbReference>
<dbReference type="RefSeq" id="WP_075371064.1">
    <property type="nucleotide sequence ID" value="NZ_MSKM01000019.1"/>
</dbReference>
<keyword evidence="3" id="KW-0742">SOS response</keyword>
<keyword evidence="1" id="KW-0227">DNA damage</keyword>
<evidence type="ECO:0000256" key="1">
    <source>
        <dbReference type="ARBA" id="ARBA00022763"/>
    </source>
</evidence>
<dbReference type="AlphaFoldDB" id="A0A1Q8VYN0"/>
<dbReference type="InterPro" id="IPR027417">
    <property type="entry name" value="P-loop_NTPase"/>
</dbReference>
<organism evidence="6 7">
    <name type="scientific">Actinomyces oris</name>
    <dbReference type="NCBI Taxonomy" id="544580"/>
    <lineage>
        <taxon>Bacteria</taxon>
        <taxon>Bacillati</taxon>
        <taxon>Actinomycetota</taxon>
        <taxon>Actinomycetes</taxon>
        <taxon>Actinomycetales</taxon>
        <taxon>Actinomycetaceae</taxon>
        <taxon>Actinomyces</taxon>
    </lineage>
</organism>
<protein>
    <recommendedName>
        <fullName evidence="5">Protein CR006 P-loop domain-containing protein</fullName>
    </recommendedName>
</protein>
<dbReference type="EMBL" id="MSKM01000019">
    <property type="protein sequence ID" value="OLO53558.1"/>
    <property type="molecule type" value="Genomic_DNA"/>
</dbReference>
<reference evidence="6 7" key="1">
    <citation type="submission" date="2016-12" db="EMBL/GenBank/DDBJ databases">
        <title>Genomic comparison of strains in the 'Actinomyces naeslundii' group.</title>
        <authorList>
            <person name="Mughal S.R."/>
            <person name="Do T."/>
            <person name="Gilbert S.C."/>
            <person name="Witherden E.A."/>
            <person name="Didelot X."/>
            <person name="Beighton D."/>
        </authorList>
    </citation>
    <scope>NUCLEOTIDE SEQUENCE [LARGE SCALE GENOMIC DNA]</scope>
    <source>
        <strain evidence="6 7">MMRCO6-1</strain>
    </source>
</reference>
<comment type="caution">
    <text evidence="6">The sequence shown here is derived from an EMBL/GenBank/DDBJ whole genome shotgun (WGS) entry which is preliminary data.</text>
</comment>
<evidence type="ECO:0000256" key="2">
    <source>
        <dbReference type="ARBA" id="ARBA00023204"/>
    </source>
</evidence>
<dbReference type="PANTHER" id="PTHR32182:SF0">
    <property type="entry name" value="DNA REPLICATION AND REPAIR PROTEIN RECF"/>
    <property type="match status" value="1"/>
</dbReference>
<evidence type="ECO:0000313" key="6">
    <source>
        <dbReference type="EMBL" id="OLO53558.1"/>
    </source>
</evidence>
<dbReference type="Gene3D" id="3.40.50.300">
    <property type="entry name" value="P-loop containing nucleotide triphosphate hydrolases"/>
    <property type="match status" value="1"/>
</dbReference>
<evidence type="ECO:0000259" key="5">
    <source>
        <dbReference type="Pfam" id="PF13166"/>
    </source>
</evidence>
<sequence>MSPKYDNTSSRKDSRDLLVEWANKAPEWARYIVRNVIDNKAPLDGESIATAYKLFLQENGLEERTLPDEPLLIASNADTETIAPLTITSLSDVIGVNALGTGNAIKPDPHLTILFGENGTGKTGYSRIFKALAESRTVDKEILGNIAHTQPEAMSATVKYRLGDNDEQCHEWHGEKGVPPFTRMSIFDSRAVKLHVDDDLDYTYTPAALALFEHVTTGVKSVQEAAKREAGTPSAVPPDILSRFDEKTGVYQQIASLSATTDLAHLKSLAETAPDVDVRIEKQRTKVAELESNTISLKIREMQRVERGLSQVCEAVRAIEDFDVDSYEQERQKLKQLKDDYRAFRATLFKEADLPLDPDDTWMLFIKSAEDYRQHLEAHSAYDAERCLYCRQPLQDMARTLINKYAELLEDNLSTSIKDSKARLKALSERVTSVELSEARAFAQEHVDSDEKPAYHHKIDQVINAFEVVYEAFSDSEQITSPAINAVTVNSAELETELKNLTQERKRLQDQDTNRTETLKEEKQHLAELVAAAELGKSWIKIEEFVCKAKWVARLNDGSSQFRRLIRSLTDYTKRANEQFVDNNFDTLFAEECKALRAPELTVRHIGRTGRAQRRRRLTGDHNPSAVFSEGEQKVLAMADFLAEARLSGVTAPVVFDDPVSSLDHRRVSEVAERVVALSETAQVIVFTHDIFFTTTLLQIIEDAKRTCAYFQISDDNGKGFIMRGSHPQWDSYSKISKRINSVVQDARSSKDSDERNELVQRGYSLIRSWCEVFVETEVFAGVTLRYQPNVRLNCLSKVKADSLPEVIEVVSRVFRDSCRYIDSHSQPLVTLGTRPTPADLESDWSDLQTARNNYRNG</sequence>
<evidence type="ECO:0000313" key="7">
    <source>
        <dbReference type="Proteomes" id="UP000185772"/>
    </source>
</evidence>
<dbReference type="Proteomes" id="UP000185772">
    <property type="component" value="Unassembled WGS sequence"/>
</dbReference>